<gene>
    <name evidence="7" type="ORF">SAMN05444123_10242</name>
</gene>
<feature type="domain" description="HTH tetR-type" evidence="6">
    <location>
        <begin position="22"/>
        <end position="83"/>
    </location>
</feature>
<dbReference type="InterPro" id="IPR001647">
    <property type="entry name" value="HTH_TetR"/>
</dbReference>
<evidence type="ECO:0000313" key="8">
    <source>
        <dbReference type="Proteomes" id="UP000199615"/>
    </source>
</evidence>
<dbReference type="PANTHER" id="PTHR30055">
    <property type="entry name" value="HTH-TYPE TRANSCRIPTIONAL REGULATOR RUTR"/>
    <property type="match status" value="1"/>
</dbReference>
<evidence type="ECO:0000256" key="5">
    <source>
        <dbReference type="SAM" id="MobiDB-lite"/>
    </source>
</evidence>
<evidence type="ECO:0000313" key="7">
    <source>
        <dbReference type="EMBL" id="SEO27432.1"/>
    </source>
</evidence>
<dbReference type="GO" id="GO:0000976">
    <property type="term" value="F:transcription cis-regulatory region binding"/>
    <property type="evidence" value="ECO:0007669"/>
    <property type="project" value="TreeGrafter"/>
</dbReference>
<keyword evidence="2 4" id="KW-0238">DNA-binding</keyword>
<dbReference type="InterPro" id="IPR009057">
    <property type="entry name" value="Homeodomain-like_sf"/>
</dbReference>
<name>A0A1H8ND01_9BRAD</name>
<dbReference type="AlphaFoldDB" id="A0A1H8ND01"/>
<dbReference type="PANTHER" id="PTHR30055:SF234">
    <property type="entry name" value="HTH-TYPE TRANSCRIPTIONAL REGULATOR BETI"/>
    <property type="match status" value="1"/>
</dbReference>
<dbReference type="EMBL" id="FODT01000002">
    <property type="protein sequence ID" value="SEO27432.1"/>
    <property type="molecule type" value="Genomic_DNA"/>
</dbReference>
<accession>A0A1H8ND01</accession>
<reference evidence="8" key="1">
    <citation type="submission" date="2016-10" db="EMBL/GenBank/DDBJ databases">
        <authorList>
            <person name="Varghese N."/>
            <person name="Submissions S."/>
        </authorList>
    </citation>
    <scope>NUCLEOTIDE SEQUENCE [LARGE SCALE GENOMIC DNA]</scope>
    <source>
        <strain evidence="8">DSM 123</strain>
    </source>
</reference>
<dbReference type="SUPFAM" id="SSF46689">
    <property type="entry name" value="Homeodomain-like"/>
    <property type="match status" value="1"/>
</dbReference>
<feature type="compositionally biased region" description="Basic and acidic residues" evidence="5">
    <location>
        <begin position="1"/>
        <end position="14"/>
    </location>
</feature>
<proteinExistence type="predicted"/>
<feature type="region of interest" description="Disordered" evidence="5">
    <location>
        <begin position="1"/>
        <end position="24"/>
    </location>
</feature>
<feature type="DNA-binding region" description="H-T-H motif" evidence="4">
    <location>
        <begin position="46"/>
        <end position="65"/>
    </location>
</feature>
<organism evidence="7 8">
    <name type="scientific">Rhodopseudomonas pseudopalustris</name>
    <dbReference type="NCBI Taxonomy" id="1513892"/>
    <lineage>
        <taxon>Bacteria</taxon>
        <taxon>Pseudomonadati</taxon>
        <taxon>Pseudomonadota</taxon>
        <taxon>Alphaproteobacteria</taxon>
        <taxon>Hyphomicrobiales</taxon>
        <taxon>Nitrobacteraceae</taxon>
        <taxon>Rhodopseudomonas</taxon>
    </lineage>
</organism>
<dbReference type="Pfam" id="PF00440">
    <property type="entry name" value="TetR_N"/>
    <property type="match status" value="1"/>
</dbReference>
<evidence type="ECO:0000256" key="2">
    <source>
        <dbReference type="ARBA" id="ARBA00023125"/>
    </source>
</evidence>
<keyword evidence="1" id="KW-0805">Transcription regulation</keyword>
<keyword evidence="8" id="KW-1185">Reference proteome</keyword>
<evidence type="ECO:0000256" key="1">
    <source>
        <dbReference type="ARBA" id="ARBA00023015"/>
    </source>
</evidence>
<evidence type="ECO:0000259" key="6">
    <source>
        <dbReference type="PROSITE" id="PS50977"/>
    </source>
</evidence>
<dbReference type="InterPro" id="IPR050109">
    <property type="entry name" value="HTH-type_TetR-like_transc_reg"/>
</dbReference>
<dbReference type="Proteomes" id="UP000199615">
    <property type="component" value="Unassembled WGS sequence"/>
</dbReference>
<protein>
    <submittedName>
        <fullName evidence="7">Transcriptional regulator, TetR family</fullName>
    </submittedName>
</protein>
<dbReference type="GO" id="GO:0003700">
    <property type="term" value="F:DNA-binding transcription factor activity"/>
    <property type="evidence" value="ECO:0007669"/>
    <property type="project" value="TreeGrafter"/>
</dbReference>
<dbReference type="PROSITE" id="PS50977">
    <property type="entry name" value="HTH_TETR_2"/>
    <property type="match status" value="1"/>
</dbReference>
<dbReference type="Gene3D" id="1.10.357.10">
    <property type="entry name" value="Tetracycline Repressor, domain 2"/>
    <property type="match status" value="1"/>
</dbReference>
<dbReference type="RefSeq" id="WP_175557606.1">
    <property type="nucleotide sequence ID" value="NZ_FODT01000002.1"/>
</dbReference>
<keyword evidence="3" id="KW-0804">Transcription</keyword>
<sequence>MTKTKDKQPDRAVDDVSADQESTAAEKVEEAALAMIAREGVLAGLNLNEVAKHAGVTRGLVYHHFGSRRGLLRAALKRRMSSERDSFQTPSEPMRLGARVAHAIRATIKNKDMLALTTLLHLDGSTAPRLMPNAELTLALMQRDQALNLLPDEHDLPALHAAYAAATYGYGLYREVLARDLAVSVDELDRRVIDVLTRLFDGIDKPEPEAG</sequence>
<evidence type="ECO:0000256" key="4">
    <source>
        <dbReference type="PROSITE-ProRule" id="PRU00335"/>
    </source>
</evidence>
<evidence type="ECO:0000256" key="3">
    <source>
        <dbReference type="ARBA" id="ARBA00023163"/>
    </source>
</evidence>